<keyword evidence="1" id="KW-0732">Signal</keyword>
<dbReference type="EMBL" id="AONH01000016">
    <property type="protein sequence ID" value="KGM86523.1"/>
    <property type="molecule type" value="Genomic_DNA"/>
</dbReference>
<evidence type="ECO:0000313" key="4">
    <source>
        <dbReference type="Proteomes" id="UP000030021"/>
    </source>
</evidence>
<gene>
    <name evidence="3" type="ORF">rosmuc_02810</name>
</gene>
<feature type="domain" description="TNase-like" evidence="2">
    <location>
        <begin position="27"/>
        <end position="162"/>
    </location>
</feature>
<dbReference type="InterPro" id="IPR035437">
    <property type="entry name" value="SNase_OB-fold_sf"/>
</dbReference>
<evidence type="ECO:0000313" key="3">
    <source>
        <dbReference type="EMBL" id="KGM86523.1"/>
    </source>
</evidence>
<dbReference type="SUPFAM" id="SSF50199">
    <property type="entry name" value="Staphylococcal nuclease"/>
    <property type="match status" value="1"/>
</dbReference>
<sequence length="226" mass="24702">MLRICLLIVLGLVPLAAGAAGFGGPVRVIDGDTLDVGEVRVRLHGIDAPELGQICTNPDGETWDCGTWVAEEVRARIEGREARCEAVEKDRYDRTVARCTVLGQDVGRMLVADGLALAYRKYSMAYDLDEKAAVVAGRGLHEVLMARPEDHRRMVRENRAAEAQANAPAPQGGCVIKGNRSGSGNRIYHMPGQADYDATRINEAKGERWFCSEAEARAAGWRRAKR</sequence>
<dbReference type="OrthoDB" id="9805504at2"/>
<name>A0A0A0HK38_9RHOB</name>
<dbReference type="SMART" id="SM00318">
    <property type="entry name" value="SNc"/>
    <property type="match status" value="1"/>
</dbReference>
<dbReference type="Proteomes" id="UP000030021">
    <property type="component" value="Unassembled WGS sequence"/>
</dbReference>
<feature type="chain" id="PRO_5001963284" evidence="1">
    <location>
        <begin position="20"/>
        <end position="226"/>
    </location>
</feature>
<evidence type="ECO:0000259" key="2">
    <source>
        <dbReference type="PROSITE" id="PS50830"/>
    </source>
</evidence>
<dbReference type="Gene3D" id="2.40.50.90">
    <property type="match status" value="1"/>
</dbReference>
<dbReference type="RefSeq" id="WP_037268193.1">
    <property type="nucleotide sequence ID" value="NZ_KN293975.1"/>
</dbReference>
<comment type="caution">
    <text evidence="3">The sequence shown here is derived from an EMBL/GenBank/DDBJ whole genome shotgun (WGS) entry which is preliminary data.</text>
</comment>
<dbReference type="HOGENOM" id="CLU_046484_2_0_5"/>
<dbReference type="PROSITE" id="PS50830">
    <property type="entry name" value="TNASE_3"/>
    <property type="match status" value="1"/>
</dbReference>
<accession>A0A0A0HK38</accession>
<protein>
    <submittedName>
        <fullName evidence="3">Micrococcal nuclease (Thermonuclease)-like protein</fullName>
    </submittedName>
</protein>
<evidence type="ECO:0000256" key="1">
    <source>
        <dbReference type="SAM" id="SignalP"/>
    </source>
</evidence>
<dbReference type="Pfam" id="PF00565">
    <property type="entry name" value="SNase"/>
    <property type="match status" value="1"/>
</dbReference>
<organism evidence="3 4">
    <name type="scientific">Roseovarius mucosus DSM 17069</name>
    <dbReference type="NCBI Taxonomy" id="1288298"/>
    <lineage>
        <taxon>Bacteria</taxon>
        <taxon>Pseudomonadati</taxon>
        <taxon>Pseudomonadota</taxon>
        <taxon>Alphaproteobacteria</taxon>
        <taxon>Rhodobacterales</taxon>
        <taxon>Roseobacteraceae</taxon>
        <taxon>Roseovarius</taxon>
    </lineage>
</organism>
<proteinExistence type="predicted"/>
<dbReference type="STRING" id="215743.ROSMUCSMR3_03344"/>
<dbReference type="InterPro" id="IPR016071">
    <property type="entry name" value="Staphylococal_nuclease_OB-fold"/>
</dbReference>
<dbReference type="eggNOG" id="COG1525">
    <property type="taxonomic scope" value="Bacteria"/>
</dbReference>
<feature type="signal peptide" evidence="1">
    <location>
        <begin position="1"/>
        <end position="19"/>
    </location>
</feature>
<dbReference type="PATRIC" id="fig|1288298.3.peg.2827"/>
<reference evidence="3 4" key="1">
    <citation type="submission" date="2013-01" db="EMBL/GenBank/DDBJ databases">
        <authorList>
            <person name="Fiebig A."/>
            <person name="Goeker M."/>
            <person name="Klenk H.-P.P."/>
        </authorList>
    </citation>
    <scope>NUCLEOTIDE SEQUENCE [LARGE SCALE GENOMIC DNA]</scope>
    <source>
        <strain evidence="3 4">DSM 17069</strain>
    </source>
</reference>
<dbReference type="AlphaFoldDB" id="A0A0A0HK38"/>